<feature type="region of interest" description="Disordered" evidence="1">
    <location>
        <begin position="355"/>
        <end position="376"/>
    </location>
</feature>
<organism evidence="2">
    <name type="scientific">uncultured bacterium A1Q1_fos_479</name>
    <dbReference type="NCBI Taxonomy" id="1256575"/>
    <lineage>
        <taxon>Bacteria</taxon>
        <taxon>environmental samples</taxon>
    </lineage>
</organism>
<evidence type="ECO:0000256" key="1">
    <source>
        <dbReference type="SAM" id="MobiDB-lite"/>
    </source>
</evidence>
<accession>L7VX98</accession>
<dbReference type="Gene3D" id="2.60.120.200">
    <property type="match status" value="1"/>
</dbReference>
<reference evidence="2" key="1">
    <citation type="submission" date="2012-09" db="EMBL/GenBank/DDBJ databases">
        <title>Metagenomic Characterization of a Microbial Community in Wastewater Detects High Levels of Antibiotic Resistance.</title>
        <authorList>
            <person name="Abrams M."/>
            <person name="Caldwell A."/>
            <person name="Vandaei E."/>
            <person name="Lee W."/>
            <person name="Perrott J."/>
            <person name="Khan S.Y."/>
            <person name="Ta J."/>
            <person name="Romero D."/>
            <person name="Nguyen V."/>
            <person name="Pourmand N."/>
            <person name="Ouverney C.C."/>
        </authorList>
    </citation>
    <scope>NUCLEOTIDE SEQUENCE</scope>
</reference>
<dbReference type="Pfam" id="PF13385">
    <property type="entry name" value="Laminin_G_3"/>
    <property type="match status" value="1"/>
</dbReference>
<dbReference type="AlphaFoldDB" id="L7VX98"/>
<dbReference type="SUPFAM" id="SSF49899">
    <property type="entry name" value="Concanavalin A-like lectins/glucanases"/>
    <property type="match status" value="1"/>
</dbReference>
<feature type="compositionally biased region" description="Gly residues" evidence="1">
    <location>
        <begin position="357"/>
        <end position="376"/>
    </location>
</feature>
<dbReference type="InterPro" id="IPR013320">
    <property type="entry name" value="ConA-like_dom_sf"/>
</dbReference>
<sequence>MTASLAACVDLPALPARDSGVAADLGDASQDAASGIDMAPRDAEADGGELGPAELCQRPEAAGVGFRAFGDVLVLDDTSITPFGSVFTFEAWVRLRPPLDSLPTSGTLFARKDEQDGGFVISVTTMSSPRFCVSRDSPSASRSVCTGPVLLVDTWFHAAFVIDGTMARIWVNGVESASGDFLTPLHPTAAPVYGTTVGGAWHASEMEYFFSANAEVDEFALHRSRRYVAPFTPPPVLYSDASTVGLYRLDEREGNLASDESGHAAPAVLAQGSWLDGCERRTQFGDGIDGSVIVDGRLELSRNVEYEQLHITSTGEVLTRGHLVRVRRSALIEGALRDDGGPGAQGGRVRLRASSLSGGGTLSARGGDGSGVGDQAGGAGGEILVVTEDPALPVEMSLSVAGGAASGSGAPGVPGSVDVTAVVLP</sequence>
<proteinExistence type="predicted"/>
<dbReference type="EMBL" id="JX649896">
    <property type="protein sequence ID" value="AGC72249.1"/>
    <property type="molecule type" value="Genomic_DNA"/>
</dbReference>
<evidence type="ECO:0000313" key="2">
    <source>
        <dbReference type="EMBL" id="AGC72249.1"/>
    </source>
</evidence>
<protein>
    <submittedName>
        <fullName evidence="2">Laminin G, subdomain 2</fullName>
    </submittedName>
</protein>
<name>L7VX98_9BACT</name>